<dbReference type="EMBL" id="JXXZ01000010">
    <property type="protein sequence ID" value="KJY98551.1"/>
    <property type="molecule type" value="Genomic_DNA"/>
</dbReference>
<evidence type="ECO:0000313" key="3">
    <source>
        <dbReference type="Proteomes" id="UP000033664"/>
    </source>
</evidence>
<gene>
    <name evidence="2" type="ORF">TW72_12530</name>
</gene>
<dbReference type="Proteomes" id="UP000033664">
    <property type="component" value="Unassembled WGS sequence"/>
</dbReference>
<dbReference type="RefSeq" id="WP_045979673.1">
    <property type="nucleotide sequence ID" value="NZ_JXXY01000010.1"/>
</dbReference>
<proteinExistence type="predicted"/>
<reference evidence="2 3" key="1">
    <citation type="journal article" date="2015" name="BMC Genomics">
        <title>Genome mining reveals unlocked bioactive potential of marine Gram-negative bacteria.</title>
        <authorList>
            <person name="Machado H."/>
            <person name="Sonnenschein E.C."/>
            <person name="Melchiorsen J."/>
            <person name="Gram L."/>
        </authorList>
    </citation>
    <scope>NUCLEOTIDE SEQUENCE [LARGE SCALE GENOMIC DNA]</scope>
    <source>
        <strain evidence="2 3">S3137</strain>
    </source>
</reference>
<accession>A0A0F4PW95</accession>
<evidence type="ECO:0000256" key="1">
    <source>
        <dbReference type="SAM" id="SignalP"/>
    </source>
</evidence>
<sequence length="300" mass="33795">MLKPRQLLVATLVLCTAWSTKAQTVEKIIWLQSKTPPFHLPRTTEYPFAGLCDELLNQLITNMPGIEHEKLLLPQKRIHRYMNEGEKVCFPCMIHRNKDTHTAKLSIPTAVYPPFALITTVDKRDQLTQVHGQPINLASLFADDSFTYGQVAARRFSGELQTLLQQTAHSRPAVLSYRADGESGAIAEMLQHDIIDYTLDYPYMARYFAKKYGNIRALETNLTQDLVRGAVGCSASAADGFAEQAISAINKALNQDVLENTNYVLSQRFWLAPYFTDFDAVYKTHVLKATDEQPPSTQDP</sequence>
<organism evidence="2 3">
    <name type="scientific">Pseudoalteromonas ruthenica</name>
    <dbReference type="NCBI Taxonomy" id="151081"/>
    <lineage>
        <taxon>Bacteria</taxon>
        <taxon>Pseudomonadati</taxon>
        <taxon>Pseudomonadota</taxon>
        <taxon>Gammaproteobacteria</taxon>
        <taxon>Alteromonadales</taxon>
        <taxon>Pseudoalteromonadaceae</taxon>
        <taxon>Pseudoalteromonas</taxon>
    </lineage>
</organism>
<dbReference type="GeneID" id="58229318"/>
<protein>
    <recommendedName>
        <fullName evidence="4">ABC transporter substrate-binding protein</fullName>
    </recommendedName>
</protein>
<dbReference type="PATRIC" id="fig|151081.8.peg.2338"/>
<dbReference type="OrthoDB" id="8439154at2"/>
<dbReference type="AlphaFoldDB" id="A0A0F4PW95"/>
<name>A0A0F4PW95_9GAMM</name>
<comment type="caution">
    <text evidence="2">The sequence shown here is derived from an EMBL/GenBank/DDBJ whole genome shotgun (WGS) entry which is preliminary data.</text>
</comment>
<feature type="chain" id="PRO_5002474763" description="ABC transporter substrate-binding protein" evidence="1">
    <location>
        <begin position="23"/>
        <end position="300"/>
    </location>
</feature>
<keyword evidence="1" id="KW-0732">Signal</keyword>
<dbReference type="eggNOG" id="COG0834">
    <property type="taxonomic scope" value="Bacteria"/>
</dbReference>
<feature type="signal peptide" evidence="1">
    <location>
        <begin position="1"/>
        <end position="22"/>
    </location>
</feature>
<keyword evidence="3" id="KW-1185">Reference proteome</keyword>
<evidence type="ECO:0000313" key="2">
    <source>
        <dbReference type="EMBL" id="KJY98551.1"/>
    </source>
</evidence>
<evidence type="ECO:0008006" key="4">
    <source>
        <dbReference type="Google" id="ProtNLM"/>
    </source>
</evidence>